<dbReference type="SUPFAM" id="SSF49854">
    <property type="entry name" value="Spermadhesin, CUB domain"/>
    <property type="match status" value="3"/>
</dbReference>
<gene>
    <name evidence="6" type="ORF">IPOD504_LOCUS6191</name>
</gene>
<dbReference type="Proteomes" id="UP000837857">
    <property type="component" value="Chromosome 18"/>
</dbReference>
<dbReference type="PRINTS" id="PR00261">
    <property type="entry name" value="LDLRECEPTOR"/>
</dbReference>
<dbReference type="SMART" id="SM00192">
    <property type="entry name" value="LDLa"/>
    <property type="match status" value="2"/>
</dbReference>
<dbReference type="SUPFAM" id="SSF57424">
    <property type="entry name" value="LDL receptor-like module"/>
    <property type="match status" value="1"/>
</dbReference>
<dbReference type="InterPro" id="IPR000859">
    <property type="entry name" value="CUB_dom"/>
</dbReference>
<keyword evidence="3" id="KW-1133">Transmembrane helix</keyword>
<keyword evidence="3" id="KW-0812">Transmembrane</keyword>
<feature type="disulfide bond" evidence="2">
    <location>
        <begin position="70"/>
        <end position="82"/>
    </location>
</feature>
<dbReference type="InterPro" id="IPR023415">
    <property type="entry name" value="LDLR_class-A_CS"/>
</dbReference>
<accession>A0ABN8I6S4</accession>
<keyword evidence="1 2" id="KW-1015">Disulfide bond</keyword>
<feature type="disulfide bond" evidence="2">
    <location>
        <begin position="77"/>
        <end position="95"/>
    </location>
</feature>
<dbReference type="InterPro" id="IPR035914">
    <property type="entry name" value="Sperma_CUB_dom_sf"/>
</dbReference>
<feature type="signal peptide" evidence="4">
    <location>
        <begin position="1"/>
        <end position="30"/>
    </location>
</feature>
<keyword evidence="3" id="KW-0472">Membrane</keyword>
<dbReference type="InterPro" id="IPR036055">
    <property type="entry name" value="LDL_receptor-like_sf"/>
</dbReference>
<dbReference type="EMBL" id="OW152830">
    <property type="protein sequence ID" value="CAH2048577.1"/>
    <property type="molecule type" value="Genomic_DNA"/>
</dbReference>
<feature type="chain" id="PRO_5046298124" description="CUB domain-containing protein" evidence="4">
    <location>
        <begin position="31"/>
        <end position="1120"/>
    </location>
</feature>
<sequence length="1120" mass="126186">MCSVKSFHGVKNLRTSLFIIVLFSLKLCSPQDLNDDLAIEENVDPITETSVAKGENSLKTLKRIATDSPCRLSELLCDTGQCISLDKYCNGEDDCGDKSDEPKACSPCNRTYMGDVGRTYELEVRRPREDHLPFVCNLNFTATGGNYGDIIQLTFDTFTVGKFVSFTSDGCPDGHMTIVERSPSPPTGQWCGSAWGYTVYFSESDSINMTLRLDRLSQQGVGYNFDFKLAYKFLRRSEARLRYGNATVGAWRGERVPGTYCDRILSDCDLRACRIQSPNFPGVYPRNATCTYRIEHTKIPADKHVLLAVRQTNSHKIHIKDQIVKYDRSQRVLKIWDQCNVVQDYLTVWDGPTRESPVLVRLCGGDAVPDIVSRGPNMLLEFHTSPYDNPFHPVPLSYLPGFELEVQVLYVDKDSHSYVRADGRCRFIVRSSDKTSGVLRNPRHSLPPNTSCVYFFQGRPNEIVWVSFVKYHAAGTDPAGFDQQKDCSSQLTVWDGAAPDADLDRKLDMSDKKLLLGSFCREESPRLCDHALLSNATRATRPCAPSESYITTGPALTILQELRQGSALYPVSFFLRYEFVDVSEQGQPLTDSRSACDRVFKSAQTYSGRFQAPRAIFYYGRGGAQNLTCILRFEAKHGERVQLTFTNTYFGNKYCNTYKDSRTSRWVCDKPIKRMSGGEGYAQIIITEYPWEGVSIQRDCLCTNRSEPLNIHTLTAPVVEVNFTVTMMNITEDYDDFAFDGEFKFVPTGSSDDAVCSSGWGDRRLRGSSGEIRLYDKRQTPISSEIISDRNVISESVRAEVVCVHRPWLIEPGGDEVTPLQGRYLYMKLPGFEITSTSTFCPTLNRLFIYEAHDTSKPREVCPAENESMELFSPGWRTVQATLESSIKPHARSYVIDFLQHEPADYSVKWIEVMKKSTIENEADSDFFQTPVSLECRYKCPELNACIPFALWCDGNAHCPSGYDEEDSNCSFRISLPPPYVAAAAGVGLLLCPIAVAICTCRRRRRKEKKFKARLDGASPPEERSYDHVKSNGISETAPQYATVQKYATLDKYSLSQKYSAGLNDARYYDEVSQRDKLADTRYASLGRGGRCARSENIRGNGSRRDDHDIGYPDLKDGFC</sequence>
<evidence type="ECO:0000313" key="7">
    <source>
        <dbReference type="Proteomes" id="UP000837857"/>
    </source>
</evidence>
<keyword evidence="7" id="KW-1185">Reference proteome</keyword>
<evidence type="ECO:0000256" key="3">
    <source>
        <dbReference type="SAM" id="Phobius"/>
    </source>
</evidence>
<dbReference type="SMART" id="SM00042">
    <property type="entry name" value="CUB"/>
    <property type="match status" value="1"/>
</dbReference>
<dbReference type="Pfam" id="PF00057">
    <property type="entry name" value="Ldl_recept_a"/>
    <property type="match status" value="1"/>
</dbReference>
<evidence type="ECO:0000256" key="2">
    <source>
        <dbReference type="PROSITE-ProRule" id="PRU00124"/>
    </source>
</evidence>
<dbReference type="PROSITE" id="PS50068">
    <property type="entry name" value="LDLRA_2"/>
    <property type="match status" value="2"/>
</dbReference>
<feature type="non-terminal residue" evidence="6">
    <location>
        <position position="1120"/>
    </location>
</feature>
<dbReference type="Pfam" id="PF00431">
    <property type="entry name" value="CUB"/>
    <property type="match status" value="1"/>
</dbReference>
<dbReference type="CDD" id="cd00041">
    <property type="entry name" value="CUB"/>
    <property type="match status" value="1"/>
</dbReference>
<organism evidence="6 7">
    <name type="scientific">Iphiclides podalirius</name>
    <name type="common">scarce swallowtail</name>
    <dbReference type="NCBI Taxonomy" id="110791"/>
    <lineage>
        <taxon>Eukaryota</taxon>
        <taxon>Metazoa</taxon>
        <taxon>Ecdysozoa</taxon>
        <taxon>Arthropoda</taxon>
        <taxon>Hexapoda</taxon>
        <taxon>Insecta</taxon>
        <taxon>Pterygota</taxon>
        <taxon>Neoptera</taxon>
        <taxon>Endopterygota</taxon>
        <taxon>Lepidoptera</taxon>
        <taxon>Glossata</taxon>
        <taxon>Ditrysia</taxon>
        <taxon>Papilionoidea</taxon>
        <taxon>Papilionidae</taxon>
        <taxon>Papilioninae</taxon>
        <taxon>Iphiclides</taxon>
    </lineage>
</organism>
<comment type="caution">
    <text evidence="2">Lacks conserved residue(s) required for the propagation of feature annotation.</text>
</comment>
<dbReference type="InterPro" id="IPR002172">
    <property type="entry name" value="LDrepeatLR_classA_rpt"/>
</dbReference>
<dbReference type="Pfam" id="PF25090">
    <property type="entry name" value="DUF7805"/>
    <property type="match status" value="1"/>
</dbReference>
<evidence type="ECO:0000256" key="4">
    <source>
        <dbReference type="SAM" id="SignalP"/>
    </source>
</evidence>
<dbReference type="InterPro" id="IPR056707">
    <property type="entry name" value="DUF7805"/>
</dbReference>
<dbReference type="PANTHER" id="PTHR47537:SF3">
    <property type="entry name" value="CUB DOMAIN-CONTAINING PROTEIN"/>
    <property type="match status" value="1"/>
</dbReference>
<dbReference type="InterPro" id="IPR053207">
    <property type="entry name" value="Non-NMDA_GluR_Accessory"/>
</dbReference>
<keyword evidence="4" id="KW-0732">Signal</keyword>
<evidence type="ECO:0000259" key="5">
    <source>
        <dbReference type="PROSITE" id="PS01180"/>
    </source>
</evidence>
<dbReference type="PROSITE" id="PS01180">
    <property type="entry name" value="CUB"/>
    <property type="match status" value="1"/>
</dbReference>
<feature type="transmembrane region" description="Helical" evidence="3">
    <location>
        <begin position="980"/>
        <end position="1001"/>
    </location>
</feature>
<name>A0ABN8I6S4_9NEOP</name>
<proteinExistence type="predicted"/>
<dbReference type="Gene3D" id="4.10.400.10">
    <property type="entry name" value="Low-density Lipoprotein Receptor"/>
    <property type="match status" value="2"/>
</dbReference>
<dbReference type="Gene3D" id="2.60.120.290">
    <property type="entry name" value="Spermadhesin, CUB domain"/>
    <property type="match status" value="2"/>
</dbReference>
<evidence type="ECO:0000256" key="1">
    <source>
        <dbReference type="ARBA" id="ARBA00023157"/>
    </source>
</evidence>
<dbReference type="PANTHER" id="PTHR47537">
    <property type="entry name" value="CUBILIN"/>
    <property type="match status" value="1"/>
</dbReference>
<evidence type="ECO:0000313" key="6">
    <source>
        <dbReference type="EMBL" id="CAH2048577.1"/>
    </source>
</evidence>
<feature type="domain" description="CUB" evidence="5">
    <location>
        <begin position="261"/>
        <end position="409"/>
    </location>
</feature>
<dbReference type="CDD" id="cd00112">
    <property type="entry name" value="LDLa"/>
    <property type="match status" value="1"/>
</dbReference>
<reference evidence="6" key="1">
    <citation type="submission" date="2022-03" db="EMBL/GenBank/DDBJ databases">
        <authorList>
            <person name="Martin H S."/>
        </authorList>
    </citation>
    <scope>NUCLEOTIDE SEQUENCE</scope>
</reference>
<dbReference type="PROSITE" id="PS01209">
    <property type="entry name" value="LDLRA_1"/>
    <property type="match status" value="1"/>
</dbReference>
<protein>
    <recommendedName>
        <fullName evidence="5">CUB domain-containing protein</fullName>
    </recommendedName>
</protein>